<dbReference type="AlphaFoldDB" id="A0A1H9G3N2"/>
<evidence type="ECO:0000313" key="1">
    <source>
        <dbReference type="EMBL" id="SEQ44694.1"/>
    </source>
</evidence>
<reference evidence="1 2" key="1">
    <citation type="submission" date="2016-10" db="EMBL/GenBank/DDBJ databases">
        <authorList>
            <person name="de Groot N.N."/>
        </authorList>
    </citation>
    <scope>NUCLEOTIDE SEQUENCE [LARGE SCALE GENOMIC DNA]</scope>
    <source>
        <strain evidence="1 2">ATCC 35958</strain>
    </source>
</reference>
<organism evidence="1 2">
    <name type="scientific">Giesbergeria anulus</name>
    <dbReference type="NCBI Taxonomy" id="180197"/>
    <lineage>
        <taxon>Bacteria</taxon>
        <taxon>Pseudomonadati</taxon>
        <taxon>Pseudomonadota</taxon>
        <taxon>Betaproteobacteria</taxon>
        <taxon>Burkholderiales</taxon>
        <taxon>Comamonadaceae</taxon>
        <taxon>Giesbergeria</taxon>
    </lineage>
</organism>
<evidence type="ECO:0000313" key="2">
    <source>
        <dbReference type="Proteomes" id="UP000199766"/>
    </source>
</evidence>
<proteinExistence type="predicted"/>
<dbReference type="EMBL" id="FOGD01000001">
    <property type="protein sequence ID" value="SEQ44694.1"/>
    <property type="molecule type" value="Genomic_DNA"/>
</dbReference>
<sequence length="208" mass="22299">MARLKSCGARVGPASFAILEPSPEFVEPDRSDAFFASTLDTLGFRRFLFAPWIRRSLRRWLRQSLFAGRARVSQQVGKLFPPVRPPRHSSPASNPATVPGAAPPKPLCGGLCSGSAGVGLGHCQRQHLPNVVGLVCEYLWDSRKSASSLGGATFLLLFATLGLLRFAASCCVWAETSLGLTRNSGRRTNECSPAIGATLESACWSGRP</sequence>
<accession>A0A1H9G3N2</accession>
<name>A0A1H9G3N2_9BURK</name>
<gene>
    <name evidence="1" type="ORF">SAMN02982919_00708</name>
</gene>
<dbReference type="Proteomes" id="UP000199766">
    <property type="component" value="Unassembled WGS sequence"/>
</dbReference>
<keyword evidence="2" id="KW-1185">Reference proteome</keyword>
<protein>
    <submittedName>
        <fullName evidence="1">Uncharacterized protein</fullName>
    </submittedName>
</protein>